<reference evidence="2" key="1">
    <citation type="submission" date="2017-08" db="EMBL/GenBank/DDBJ databases">
        <title>A dynamic microbial community with high functional redundancy inhabits the cold, oxic subseafloor aquifer.</title>
        <authorList>
            <person name="Tully B.J."/>
            <person name="Wheat C.G."/>
            <person name="Glazer B.T."/>
            <person name="Huber J.A."/>
        </authorList>
    </citation>
    <scope>NUCLEOTIDE SEQUENCE [LARGE SCALE GENOMIC DNA]</scope>
</reference>
<gene>
    <name evidence="1" type="ORF">COB21_00505</name>
</gene>
<accession>A0A2A4X7N7</accession>
<evidence type="ECO:0000313" key="2">
    <source>
        <dbReference type="Proteomes" id="UP000218775"/>
    </source>
</evidence>
<protein>
    <submittedName>
        <fullName evidence="1">Uncharacterized protein</fullName>
    </submittedName>
</protein>
<sequence>MQMNIRNASSGENVSKNRPLSGSYRGRIINIEEIAGNDQYQQSAHISIDWELEGFGRYRDRFHINDKDFTKAAKQQAKLQDLSTKVGIVPQGGSVESDQLLGKRAVIIFSSFLPKEKDHPYNLC</sequence>
<dbReference type="Proteomes" id="UP000218775">
    <property type="component" value="Unassembled WGS sequence"/>
</dbReference>
<dbReference type="EMBL" id="NVUK01000004">
    <property type="protein sequence ID" value="PCI78514.1"/>
    <property type="molecule type" value="Genomic_DNA"/>
</dbReference>
<organism evidence="1 2">
    <name type="scientific">Aerophobetes bacterium</name>
    <dbReference type="NCBI Taxonomy" id="2030807"/>
    <lineage>
        <taxon>Bacteria</taxon>
        <taxon>Candidatus Aerophobota</taxon>
    </lineage>
</organism>
<evidence type="ECO:0000313" key="1">
    <source>
        <dbReference type="EMBL" id="PCI78514.1"/>
    </source>
</evidence>
<dbReference type="AlphaFoldDB" id="A0A2A4X7N7"/>
<proteinExistence type="predicted"/>
<name>A0A2A4X7N7_UNCAE</name>
<comment type="caution">
    <text evidence="1">The sequence shown here is derived from an EMBL/GenBank/DDBJ whole genome shotgun (WGS) entry which is preliminary data.</text>
</comment>